<comment type="subcellular location">
    <subcellularLocation>
        <location evidence="1">Cell membrane</location>
        <topology evidence="1">Single-pass membrane protein</topology>
    </subcellularLocation>
</comment>
<keyword evidence="3 6" id="KW-0812">Transmembrane</keyword>
<evidence type="ECO:0000256" key="5">
    <source>
        <dbReference type="ARBA" id="ARBA00023136"/>
    </source>
</evidence>
<proteinExistence type="predicted"/>
<reference evidence="9" key="1">
    <citation type="journal article" date="2019" name="Int. J. Syst. Evol. Microbiol.">
        <title>The Global Catalogue of Microorganisms (GCM) 10K type strain sequencing project: providing services to taxonomists for standard genome sequencing and annotation.</title>
        <authorList>
            <consortium name="The Broad Institute Genomics Platform"/>
            <consortium name="The Broad Institute Genome Sequencing Center for Infectious Disease"/>
            <person name="Wu L."/>
            <person name="Ma J."/>
        </authorList>
    </citation>
    <scope>NUCLEOTIDE SEQUENCE [LARGE SCALE GENOMIC DNA]</scope>
    <source>
        <strain evidence="9">CCUG 42001</strain>
    </source>
</reference>
<feature type="domain" description="Phage shock protein PspC N-terminal" evidence="7">
    <location>
        <begin position="3"/>
        <end position="61"/>
    </location>
</feature>
<evidence type="ECO:0000256" key="4">
    <source>
        <dbReference type="ARBA" id="ARBA00022989"/>
    </source>
</evidence>
<evidence type="ECO:0000256" key="6">
    <source>
        <dbReference type="SAM" id="Phobius"/>
    </source>
</evidence>
<evidence type="ECO:0000313" key="8">
    <source>
        <dbReference type="EMBL" id="MFC6387180.1"/>
    </source>
</evidence>
<dbReference type="Proteomes" id="UP001596267">
    <property type="component" value="Unassembled WGS sequence"/>
</dbReference>
<keyword evidence="2" id="KW-1003">Cell membrane</keyword>
<dbReference type="InterPro" id="IPR007168">
    <property type="entry name" value="Phageshock_PspC_N"/>
</dbReference>
<dbReference type="RefSeq" id="WP_253076770.1">
    <property type="nucleotide sequence ID" value="NZ_JAMXWN010000011.1"/>
</dbReference>
<feature type="transmembrane region" description="Helical" evidence="6">
    <location>
        <begin position="34"/>
        <end position="59"/>
    </location>
</feature>
<keyword evidence="4 6" id="KW-1133">Transmembrane helix</keyword>
<organism evidence="8 9">
    <name type="scientific">Sporolactobacillus kofuensis</name>
    <dbReference type="NCBI Taxonomy" id="269672"/>
    <lineage>
        <taxon>Bacteria</taxon>
        <taxon>Bacillati</taxon>
        <taxon>Bacillota</taxon>
        <taxon>Bacilli</taxon>
        <taxon>Bacillales</taxon>
        <taxon>Sporolactobacillaceae</taxon>
        <taxon>Sporolactobacillus</taxon>
    </lineage>
</organism>
<evidence type="ECO:0000259" key="7">
    <source>
        <dbReference type="Pfam" id="PF04024"/>
    </source>
</evidence>
<dbReference type="PANTHER" id="PTHR33885">
    <property type="entry name" value="PHAGE SHOCK PROTEIN C"/>
    <property type="match status" value="1"/>
</dbReference>
<dbReference type="Pfam" id="PF04024">
    <property type="entry name" value="PspC"/>
    <property type="match status" value="1"/>
</dbReference>
<keyword evidence="9" id="KW-1185">Reference proteome</keyword>
<gene>
    <name evidence="8" type="ORF">ACFP7A_11245</name>
</gene>
<evidence type="ECO:0000256" key="3">
    <source>
        <dbReference type="ARBA" id="ARBA00022692"/>
    </source>
</evidence>
<evidence type="ECO:0000256" key="1">
    <source>
        <dbReference type="ARBA" id="ARBA00004162"/>
    </source>
</evidence>
<sequence length="64" mass="7271">MQKRLYRSEKNRFLGGVLGGIGEYFSIDPTLVRLGFLVVALFTAVFPCILGYLIAYFIIPEQRV</sequence>
<evidence type="ECO:0000256" key="2">
    <source>
        <dbReference type="ARBA" id="ARBA00022475"/>
    </source>
</evidence>
<dbReference type="PANTHER" id="PTHR33885:SF3">
    <property type="entry name" value="PHAGE SHOCK PROTEIN C"/>
    <property type="match status" value="1"/>
</dbReference>
<protein>
    <submittedName>
        <fullName evidence="8">PspC domain-containing protein</fullName>
    </submittedName>
</protein>
<evidence type="ECO:0000313" key="9">
    <source>
        <dbReference type="Proteomes" id="UP001596267"/>
    </source>
</evidence>
<dbReference type="EMBL" id="JBHSTQ010000011">
    <property type="protein sequence ID" value="MFC6387180.1"/>
    <property type="molecule type" value="Genomic_DNA"/>
</dbReference>
<keyword evidence="5 6" id="KW-0472">Membrane</keyword>
<name>A0ABW1WGI5_9BACL</name>
<comment type="caution">
    <text evidence="8">The sequence shown here is derived from an EMBL/GenBank/DDBJ whole genome shotgun (WGS) entry which is preliminary data.</text>
</comment>
<accession>A0ABW1WGI5</accession>
<dbReference type="InterPro" id="IPR052027">
    <property type="entry name" value="PspC"/>
</dbReference>